<evidence type="ECO:0000313" key="12">
    <source>
        <dbReference type="EMBL" id="AIY43423.1"/>
    </source>
</evidence>
<dbReference type="InterPro" id="IPR027417">
    <property type="entry name" value="P-loop_NTPase"/>
</dbReference>
<dbReference type="GO" id="GO:0005524">
    <property type="term" value="F:ATP binding"/>
    <property type="evidence" value="ECO:0007669"/>
    <property type="project" value="UniProtKB-KW"/>
</dbReference>
<dbReference type="PANTHER" id="PTHR43166:SF30">
    <property type="entry name" value="METHIONINE IMPORT ATP-BINDING PROTEIN METN"/>
    <property type="match status" value="1"/>
</dbReference>
<evidence type="ECO:0000256" key="10">
    <source>
        <dbReference type="ARBA" id="ARBA00023136"/>
    </source>
</evidence>
<dbReference type="InterPro" id="IPR041701">
    <property type="entry name" value="MetN_ABC"/>
</dbReference>
<dbReference type="FunFam" id="3.40.50.300:FF:000056">
    <property type="entry name" value="Cell division ATP-binding protein FtsE"/>
    <property type="match status" value="1"/>
</dbReference>
<gene>
    <name evidence="12" type="ORF">LT85_4265</name>
</gene>
<proteinExistence type="inferred from homology"/>
<evidence type="ECO:0000256" key="3">
    <source>
        <dbReference type="ARBA" id="ARBA00020019"/>
    </source>
</evidence>
<dbReference type="AlphaFoldDB" id="A0A0A1FFA6"/>
<dbReference type="SUPFAM" id="SSF52540">
    <property type="entry name" value="P-loop containing nucleoside triphosphate hydrolases"/>
    <property type="match status" value="1"/>
</dbReference>
<dbReference type="PROSITE" id="PS00211">
    <property type="entry name" value="ABC_TRANSPORTER_1"/>
    <property type="match status" value="1"/>
</dbReference>
<keyword evidence="10" id="KW-0472">Membrane</keyword>
<dbReference type="InterPro" id="IPR045865">
    <property type="entry name" value="ACT-like_dom_sf"/>
</dbReference>
<feature type="domain" description="ABC transporter" evidence="11">
    <location>
        <begin position="14"/>
        <end position="253"/>
    </location>
</feature>
<dbReference type="HOGENOM" id="CLU_000604_1_3_4"/>
<keyword evidence="9" id="KW-0029">Amino-acid transport</keyword>
<dbReference type="InterPro" id="IPR018449">
    <property type="entry name" value="NIL_domain"/>
</dbReference>
<dbReference type="Pfam" id="PF00005">
    <property type="entry name" value="ABC_tran"/>
    <property type="match status" value="1"/>
</dbReference>
<dbReference type="Proteomes" id="UP000030302">
    <property type="component" value="Chromosome"/>
</dbReference>
<organism evidence="12 13">
    <name type="scientific">Collimonas arenae</name>
    <dbReference type="NCBI Taxonomy" id="279058"/>
    <lineage>
        <taxon>Bacteria</taxon>
        <taxon>Pseudomonadati</taxon>
        <taxon>Pseudomonadota</taxon>
        <taxon>Betaproteobacteria</taxon>
        <taxon>Burkholderiales</taxon>
        <taxon>Oxalobacteraceae</taxon>
        <taxon>Collimonas</taxon>
    </lineage>
</organism>
<evidence type="ECO:0000256" key="2">
    <source>
        <dbReference type="ARBA" id="ARBA00005417"/>
    </source>
</evidence>
<evidence type="ECO:0000256" key="8">
    <source>
        <dbReference type="ARBA" id="ARBA00022967"/>
    </source>
</evidence>
<dbReference type="InterPro" id="IPR003439">
    <property type="entry name" value="ABC_transporter-like_ATP-bd"/>
</dbReference>
<dbReference type="EMBL" id="CP009962">
    <property type="protein sequence ID" value="AIY43423.1"/>
    <property type="molecule type" value="Genomic_DNA"/>
</dbReference>
<sequence length="361" mass="39326">MFMQSAAFFHSEMIEIKAVTQRFNGARGPVDAVRDVSLAIRKGEIFGIIGRSGAGKSTLVRCLNLLNRPTSGAIIVDGKDMTTLNAEQLRSARREIGMIFQHFNLLSSRTVYDNIALPLELAGLSKAEIAKKVTPLLELVGLTALKDSYPAQISGGQKQRVGIARALANEPKVLLSDEATSALDPETTRSILELLRKINRELGLTIVLITHQMEVIKMICDRMAVMESGEVIETGEVLELFRSPKHEVTRALIGDVIAQELPQGVLQRLRARLAQSDAGSGTDHLFRFAFTGSGVDQPLLSEAVRKFDLDFNILHGQIDEIQGQAFGSLAILANGTTENIQAAMAYLTAQGVTVEELNHVI</sequence>
<evidence type="ECO:0000256" key="4">
    <source>
        <dbReference type="ARBA" id="ARBA00022448"/>
    </source>
</evidence>
<evidence type="ECO:0000256" key="6">
    <source>
        <dbReference type="ARBA" id="ARBA00022741"/>
    </source>
</evidence>
<evidence type="ECO:0000256" key="9">
    <source>
        <dbReference type="ARBA" id="ARBA00022970"/>
    </source>
</evidence>
<dbReference type="PROSITE" id="PS50893">
    <property type="entry name" value="ABC_TRANSPORTER_2"/>
    <property type="match status" value="1"/>
</dbReference>
<dbReference type="Gene3D" id="3.40.50.300">
    <property type="entry name" value="P-loop containing nucleotide triphosphate hydrolases"/>
    <property type="match status" value="1"/>
</dbReference>
<dbReference type="SUPFAM" id="SSF55021">
    <property type="entry name" value="ACT-like"/>
    <property type="match status" value="1"/>
</dbReference>
<dbReference type="SMART" id="SM00930">
    <property type="entry name" value="NIL"/>
    <property type="match status" value="1"/>
</dbReference>
<dbReference type="SMART" id="SM00382">
    <property type="entry name" value="AAA"/>
    <property type="match status" value="1"/>
</dbReference>
<keyword evidence="7 12" id="KW-0067">ATP-binding</keyword>
<dbReference type="PANTHER" id="PTHR43166">
    <property type="entry name" value="AMINO ACID IMPORT ATP-BINDING PROTEIN"/>
    <property type="match status" value="1"/>
</dbReference>
<dbReference type="Pfam" id="PF09383">
    <property type="entry name" value="NIL"/>
    <property type="match status" value="1"/>
</dbReference>
<dbReference type="InterPro" id="IPR050086">
    <property type="entry name" value="MetN_ABC_transporter-like"/>
</dbReference>
<keyword evidence="13" id="KW-1185">Reference proteome</keyword>
<keyword evidence="5" id="KW-1003">Cell membrane</keyword>
<dbReference type="GO" id="GO:0006865">
    <property type="term" value="P:amino acid transport"/>
    <property type="evidence" value="ECO:0007669"/>
    <property type="project" value="UniProtKB-KW"/>
</dbReference>
<dbReference type="STRING" id="279058.LT85_4265"/>
<dbReference type="GO" id="GO:0016887">
    <property type="term" value="F:ATP hydrolysis activity"/>
    <property type="evidence" value="ECO:0007669"/>
    <property type="project" value="InterPro"/>
</dbReference>
<keyword evidence="8" id="KW-1278">Translocase</keyword>
<dbReference type="InterPro" id="IPR003593">
    <property type="entry name" value="AAA+_ATPase"/>
</dbReference>
<keyword evidence="6" id="KW-0547">Nucleotide-binding</keyword>
<evidence type="ECO:0000259" key="11">
    <source>
        <dbReference type="PROSITE" id="PS50893"/>
    </source>
</evidence>
<name>A0A0A1FFA6_9BURK</name>
<evidence type="ECO:0000256" key="7">
    <source>
        <dbReference type="ARBA" id="ARBA00022840"/>
    </source>
</evidence>
<evidence type="ECO:0000256" key="5">
    <source>
        <dbReference type="ARBA" id="ARBA00022475"/>
    </source>
</evidence>
<protein>
    <recommendedName>
        <fullName evidence="3">Cell division ATP-binding protein FtsE</fullName>
    </recommendedName>
</protein>
<accession>A0A0A1FFA6</accession>
<dbReference type="GO" id="GO:0005886">
    <property type="term" value="C:plasma membrane"/>
    <property type="evidence" value="ECO:0007669"/>
    <property type="project" value="UniProtKB-ARBA"/>
</dbReference>
<dbReference type="CDD" id="cd03258">
    <property type="entry name" value="ABC_MetN_methionine_transporter"/>
    <property type="match status" value="1"/>
</dbReference>
<dbReference type="KEGG" id="care:LT85_4265"/>
<evidence type="ECO:0000256" key="1">
    <source>
        <dbReference type="ARBA" id="ARBA00002579"/>
    </source>
</evidence>
<dbReference type="Gene3D" id="3.30.70.260">
    <property type="match status" value="1"/>
</dbReference>
<keyword evidence="4" id="KW-0813">Transport</keyword>
<reference evidence="13" key="1">
    <citation type="journal article" date="2014" name="Soil Biol. Biochem.">
        <title>Structure and function of bacterial communities in ageing soils: Insights from the Mendocino ecological staircase.</title>
        <authorList>
            <person name="Uroz S."/>
            <person name="Tech J.J."/>
            <person name="Sawaya N.A."/>
            <person name="Frey-Klett P."/>
            <person name="Leveau J.H.J."/>
        </authorList>
    </citation>
    <scope>NUCLEOTIDE SEQUENCE [LARGE SCALE GENOMIC DNA]</scope>
    <source>
        <strain evidence="13">Cal35</strain>
    </source>
</reference>
<comment type="similarity">
    <text evidence="2">Belongs to the ABC transporter superfamily.</text>
</comment>
<dbReference type="InterPro" id="IPR017871">
    <property type="entry name" value="ABC_transporter-like_CS"/>
</dbReference>
<comment type="function">
    <text evidence="1">Part of the ABC transporter FtsEX involved in cellular division. Important for assembly or stability of the septal ring.</text>
</comment>
<evidence type="ECO:0000313" key="13">
    <source>
        <dbReference type="Proteomes" id="UP000030302"/>
    </source>
</evidence>